<organism evidence="1 2">
    <name type="scientific">Entomophthora muscae</name>
    <dbReference type="NCBI Taxonomy" id="34485"/>
    <lineage>
        <taxon>Eukaryota</taxon>
        <taxon>Fungi</taxon>
        <taxon>Fungi incertae sedis</taxon>
        <taxon>Zoopagomycota</taxon>
        <taxon>Entomophthoromycotina</taxon>
        <taxon>Entomophthoromycetes</taxon>
        <taxon>Entomophthorales</taxon>
        <taxon>Entomophthoraceae</taxon>
        <taxon>Entomophthora</taxon>
    </lineage>
</organism>
<evidence type="ECO:0000313" key="1">
    <source>
        <dbReference type="EMBL" id="KAJ9061623.1"/>
    </source>
</evidence>
<keyword evidence="2" id="KW-1185">Reference proteome</keyword>
<comment type="caution">
    <text evidence="1">The sequence shown here is derived from an EMBL/GenBank/DDBJ whole genome shotgun (WGS) entry which is preliminary data.</text>
</comment>
<sequence length="128" mass="14145">MLLFDNSSQSLSIPPSIADSEPADNEAPPILLLFHNISDDSDLDDSYTDNADAYGYSVLVVPETNTVPYKLRSGKTITTAKLFPEAKEIVSCPYLTKSKRSPVLVEYSECCKSAVLAELHGKRYLENR</sequence>
<accession>A0ACC2SGW3</accession>
<name>A0ACC2SGW3_9FUNG</name>
<reference evidence="1" key="1">
    <citation type="submission" date="2022-04" db="EMBL/GenBank/DDBJ databases">
        <title>Genome of the entomopathogenic fungus Entomophthora muscae.</title>
        <authorList>
            <person name="Elya C."/>
            <person name="Lovett B.R."/>
            <person name="Lee E."/>
            <person name="Macias A.M."/>
            <person name="Hajek A.E."/>
            <person name="De Bivort B.L."/>
            <person name="Kasson M.T."/>
            <person name="De Fine Licht H.H."/>
            <person name="Stajich J.E."/>
        </authorList>
    </citation>
    <scope>NUCLEOTIDE SEQUENCE</scope>
    <source>
        <strain evidence="1">Berkeley</strain>
    </source>
</reference>
<evidence type="ECO:0000313" key="2">
    <source>
        <dbReference type="Proteomes" id="UP001165960"/>
    </source>
</evidence>
<dbReference type="EMBL" id="QTSX02005053">
    <property type="protein sequence ID" value="KAJ9061623.1"/>
    <property type="molecule type" value="Genomic_DNA"/>
</dbReference>
<dbReference type="Proteomes" id="UP001165960">
    <property type="component" value="Unassembled WGS sequence"/>
</dbReference>
<gene>
    <name evidence="1" type="ORF">DSO57_1018786</name>
</gene>
<proteinExistence type="predicted"/>
<protein>
    <submittedName>
        <fullName evidence="1">Uncharacterized protein</fullName>
    </submittedName>
</protein>